<evidence type="ECO:0000313" key="2">
    <source>
        <dbReference type="Proteomes" id="UP000309594"/>
    </source>
</evidence>
<accession>A0A4U1G6E9</accession>
<dbReference type="EMBL" id="SWDX01000006">
    <property type="protein sequence ID" value="TKC59198.1"/>
    <property type="molecule type" value="Genomic_DNA"/>
</dbReference>
<dbReference type="AlphaFoldDB" id="A0A4U1G6E9"/>
<dbReference type="Proteomes" id="UP000309594">
    <property type="component" value="Unassembled WGS sequence"/>
</dbReference>
<organism evidence="1 2">
    <name type="scientific">Pedobacter hiemivivus</name>
    <dbReference type="NCBI Taxonomy" id="2530454"/>
    <lineage>
        <taxon>Bacteria</taxon>
        <taxon>Pseudomonadati</taxon>
        <taxon>Bacteroidota</taxon>
        <taxon>Sphingobacteriia</taxon>
        <taxon>Sphingobacteriales</taxon>
        <taxon>Sphingobacteriaceae</taxon>
        <taxon>Pedobacter</taxon>
    </lineage>
</organism>
<sequence length="339" mass="39032">MMKNIWTTTIAMICAISCFSQDCKKSYENIQNSSFDNFKNSNTVQKNINSINGHIRLITKNKKPSEINIRQWNIIVKNWNQLKDRLSIYENIKPKNYADYERLKEHWHNFKSLIDRSEDQLFVSNDHTLFRAIKRVDTLVKDSLKKTVDDKSNELKAIIRDTVVNQSIQVKKLIRDTVVNQSNQVKKIITNTVVTNQDSIKYFLYKRDTTIRNSINLHGYDQNVYGLSYLQVFNPKNKSAPNAFAALAEIITSFDSFKLRNTGAFLSAGVQHRSMILLAGLGYFDNQEAYNISWKASLIYFPQQSRFGFGASYSPLTKAGIVVGFKLNKITQTINIPKT</sequence>
<proteinExistence type="predicted"/>
<name>A0A4U1G6E9_9SPHI</name>
<reference evidence="1 2" key="1">
    <citation type="submission" date="2019-04" db="EMBL/GenBank/DDBJ databases">
        <title>Pedobacter sp. RP-1-16 sp. nov., isolated from Arctic soil.</title>
        <authorList>
            <person name="Dahal R.H."/>
            <person name="Kim D.-U."/>
        </authorList>
    </citation>
    <scope>NUCLEOTIDE SEQUENCE [LARGE SCALE GENOMIC DNA]</scope>
    <source>
        <strain evidence="1 2">RP-1-16</strain>
    </source>
</reference>
<evidence type="ECO:0000313" key="1">
    <source>
        <dbReference type="EMBL" id="TKC59198.1"/>
    </source>
</evidence>
<dbReference type="RefSeq" id="WP_136881070.1">
    <property type="nucleotide sequence ID" value="NZ_SWDX01000006.1"/>
</dbReference>
<gene>
    <name evidence="1" type="ORF">FBD94_16840</name>
</gene>
<protein>
    <submittedName>
        <fullName evidence="1">Uncharacterized protein</fullName>
    </submittedName>
</protein>
<comment type="caution">
    <text evidence="1">The sequence shown here is derived from an EMBL/GenBank/DDBJ whole genome shotgun (WGS) entry which is preliminary data.</text>
</comment>